<protein>
    <submittedName>
        <fullName evidence="3">Carbon-nitrogen hydrolase family protein</fullName>
    </submittedName>
</protein>
<name>A0ABS5HKK1_9BACT</name>
<dbReference type="PANTHER" id="PTHR43674">
    <property type="entry name" value="NITRILASE C965.09-RELATED"/>
    <property type="match status" value="1"/>
</dbReference>
<evidence type="ECO:0000313" key="4">
    <source>
        <dbReference type="Proteomes" id="UP000682951"/>
    </source>
</evidence>
<dbReference type="CDD" id="cd07197">
    <property type="entry name" value="nitrilase"/>
    <property type="match status" value="1"/>
</dbReference>
<dbReference type="GO" id="GO:0016787">
    <property type="term" value="F:hydrolase activity"/>
    <property type="evidence" value="ECO:0007669"/>
    <property type="project" value="UniProtKB-KW"/>
</dbReference>
<dbReference type="InterPro" id="IPR050345">
    <property type="entry name" value="Aliph_Amidase/BUP"/>
</dbReference>
<keyword evidence="4" id="KW-1185">Reference proteome</keyword>
<keyword evidence="1 3" id="KW-0378">Hydrolase</keyword>
<accession>A0ABS5HKK1</accession>
<dbReference type="InterPro" id="IPR003010">
    <property type="entry name" value="C-N_Hydrolase"/>
</dbReference>
<evidence type="ECO:0000256" key="1">
    <source>
        <dbReference type="ARBA" id="ARBA00022801"/>
    </source>
</evidence>
<dbReference type="SUPFAM" id="SSF56317">
    <property type="entry name" value="Carbon-nitrogen hydrolase"/>
    <property type="match status" value="1"/>
</dbReference>
<dbReference type="InterPro" id="IPR036526">
    <property type="entry name" value="C-N_Hydrolase_sf"/>
</dbReference>
<evidence type="ECO:0000313" key="3">
    <source>
        <dbReference type="EMBL" id="MBR8464525.1"/>
    </source>
</evidence>
<dbReference type="EMBL" id="JAGSSW010000008">
    <property type="protein sequence ID" value="MBR8464525.1"/>
    <property type="molecule type" value="Genomic_DNA"/>
</dbReference>
<comment type="caution">
    <text evidence="3">The sequence shown here is derived from an EMBL/GenBank/DDBJ whole genome shotgun (WGS) entry which is preliminary data.</text>
</comment>
<proteinExistence type="predicted"/>
<dbReference type="PANTHER" id="PTHR43674:SF16">
    <property type="entry name" value="CARBON-NITROGEN FAMILY, PUTATIVE (AFU_ORTHOLOGUE AFUA_5G02350)-RELATED"/>
    <property type="match status" value="1"/>
</dbReference>
<dbReference type="Gene3D" id="3.60.110.10">
    <property type="entry name" value="Carbon-nitrogen hydrolase"/>
    <property type="match status" value="1"/>
</dbReference>
<gene>
    <name evidence="3" type="ORF">KDD93_08110</name>
</gene>
<dbReference type="RefSeq" id="WP_212139619.1">
    <property type="nucleotide sequence ID" value="NZ_JAGSSW010000008.1"/>
</dbReference>
<organism evidence="3 4">
    <name type="scientific">Campylobacter anatolicus</name>
    <dbReference type="NCBI Taxonomy" id="2829105"/>
    <lineage>
        <taxon>Bacteria</taxon>
        <taxon>Pseudomonadati</taxon>
        <taxon>Campylobacterota</taxon>
        <taxon>Epsilonproteobacteria</taxon>
        <taxon>Campylobacterales</taxon>
        <taxon>Campylobacteraceae</taxon>
        <taxon>Campylobacter</taxon>
    </lineage>
</organism>
<dbReference type="PROSITE" id="PS50263">
    <property type="entry name" value="CN_HYDROLASE"/>
    <property type="match status" value="1"/>
</dbReference>
<feature type="domain" description="CN hydrolase" evidence="2">
    <location>
        <begin position="1"/>
        <end position="243"/>
    </location>
</feature>
<reference evidence="3 4" key="1">
    <citation type="submission" date="2021-04" db="EMBL/GenBank/DDBJ databases">
        <title>Molecular and phenotypic characterization and identification of bacterial isolates recovered from the Anatolian ground squirrels (Spermophilus xanthoprymnus) and which have the potential to form a new species in the Campylobacter genus.</title>
        <authorList>
            <person name="Aydin F."/>
            <person name="Abay S."/>
            <person name="Kayman T."/>
            <person name="Karakaya E."/>
            <person name="Mustak H.K."/>
            <person name="Mustak I.B."/>
            <person name="Bilgin N."/>
            <person name="Duzler A."/>
            <person name="Sahin O."/>
            <person name="Guran O."/>
            <person name="Saticioglu I.B."/>
        </authorList>
    </citation>
    <scope>NUCLEOTIDE SEQUENCE [LARGE SCALE GENOMIC DNA]</scope>
    <source>
        <strain evidence="4">faydin-G24</strain>
    </source>
</reference>
<evidence type="ECO:0000259" key="2">
    <source>
        <dbReference type="PROSITE" id="PS50263"/>
    </source>
</evidence>
<dbReference type="Pfam" id="PF00795">
    <property type="entry name" value="CN_hydrolase"/>
    <property type="match status" value="1"/>
</dbReference>
<dbReference type="Proteomes" id="UP000682951">
    <property type="component" value="Unassembled WGS sequence"/>
</dbReference>
<sequence length="245" mass="27531">MTTSDLFLYPIIVSGKNATKRQENLLSQIVAAPANSLILASELCISGYDFDSAFTGVNATMMDDALYRFDAILLEQIANTLERDKFLAFTHLNSVKDEKSLTKMYNEFILISKAGVLYSQRKSKLFLPNKEQEKFSVGEENKINFFEFKGLKLGVLICFELRFTELWARLKGCDVVLVPAMWGRERADAYHSLCKALAIANNCYVAFSSSLDLEVSGVFLPNGKLTQNTKFDSKMINLVKQDLGL</sequence>